<sequence length="387" mass="43625">MNRFHGAVLLAALVLVSCEPFEAWDDYGATDPKLQFIGRMQFVDGDDTGPRYAYPGTAVRLRCDCTGVDVAFKDEGSGDDKHTNFVNVLVDGKQTAVLQLPRSDDGALVKGVRGLKRGEHTIEFVKRTGPYAGTIQFRGISVQGVLLDPPPFPERRIEIIGETVSCGYGNEVRIMAPTYTEPNTGYHSKNENNSKAYGALLGRRFNAQVVTTCMSNRGVYRNPDGTTEDTFPKRYKRIFPDDDKEETVWDTRNYIPDVIILNLGASDFTARDANKEPIDPDPDLFKAAYKGFVQQLRKAYPSAKIICTVGPTMNDNYPAGRKYWTRIQQYVEDMVWDLEEPDVVFYMAHQPIKSDPYGEDWHPTAEEHQRLAEELGTFIETQVNPVW</sequence>
<dbReference type="Pfam" id="PF17996">
    <property type="entry name" value="CE2_N"/>
    <property type="match status" value="1"/>
</dbReference>
<dbReference type="PANTHER" id="PTHR37834">
    <property type="entry name" value="GDSL-LIKE LIPASE/ACYLHYDROLASE DOMAIN PROTEIN (AFU_ORTHOLOGUE AFUA_2G00620)"/>
    <property type="match status" value="1"/>
</dbReference>
<dbReference type="Proteomes" id="UP000217257">
    <property type="component" value="Chromosome"/>
</dbReference>
<evidence type="ECO:0000259" key="2">
    <source>
        <dbReference type="Pfam" id="PF13472"/>
    </source>
</evidence>
<dbReference type="InterPro" id="IPR040794">
    <property type="entry name" value="CE2_N"/>
</dbReference>
<organism evidence="4 5">
    <name type="scientific">Cystobacter fuscus</name>
    <dbReference type="NCBI Taxonomy" id="43"/>
    <lineage>
        <taxon>Bacteria</taxon>
        <taxon>Pseudomonadati</taxon>
        <taxon>Myxococcota</taxon>
        <taxon>Myxococcia</taxon>
        <taxon>Myxococcales</taxon>
        <taxon>Cystobacterineae</taxon>
        <taxon>Archangiaceae</taxon>
        <taxon>Cystobacter</taxon>
    </lineage>
</organism>
<feature type="domain" description="SGNH hydrolase-type esterase" evidence="2">
    <location>
        <begin position="185"/>
        <end position="369"/>
    </location>
</feature>
<evidence type="ECO:0000313" key="4">
    <source>
        <dbReference type="EMBL" id="ATB34706.1"/>
    </source>
</evidence>
<dbReference type="InterPro" id="IPR037461">
    <property type="entry name" value="CtCE2-like_dom"/>
</dbReference>
<feature type="domain" description="Carbohydrate esterase 2 N-terminal" evidence="3">
    <location>
        <begin position="36"/>
        <end position="150"/>
    </location>
</feature>
<dbReference type="InterPro" id="IPR013830">
    <property type="entry name" value="SGNH_hydro"/>
</dbReference>
<evidence type="ECO:0000313" key="5">
    <source>
        <dbReference type="Proteomes" id="UP000217257"/>
    </source>
</evidence>
<reference evidence="4 5" key="1">
    <citation type="submission" date="2017-06" db="EMBL/GenBank/DDBJ databases">
        <title>Sequencing and comparative analysis of myxobacterial genomes.</title>
        <authorList>
            <person name="Rupp O."/>
            <person name="Goesmann A."/>
            <person name="Sogaard-Andersen L."/>
        </authorList>
    </citation>
    <scope>NUCLEOTIDE SEQUENCE [LARGE SCALE GENOMIC DNA]</scope>
    <source>
        <strain evidence="4 5">DSM 52655</strain>
    </source>
</reference>
<gene>
    <name evidence="4" type="ORF">CYFUS_000113</name>
</gene>
<keyword evidence="1" id="KW-0732">Signal</keyword>
<dbReference type="KEGG" id="cfus:CYFUS_000113"/>
<dbReference type="RefSeq" id="WP_095983421.1">
    <property type="nucleotide sequence ID" value="NZ_CP022098.1"/>
</dbReference>
<dbReference type="SUPFAM" id="SSF52266">
    <property type="entry name" value="SGNH hydrolase"/>
    <property type="match status" value="1"/>
</dbReference>
<feature type="chain" id="PRO_5012219544" evidence="1">
    <location>
        <begin position="24"/>
        <end position="387"/>
    </location>
</feature>
<dbReference type="Gene3D" id="2.60.120.260">
    <property type="entry name" value="Galactose-binding domain-like"/>
    <property type="match status" value="1"/>
</dbReference>
<dbReference type="InterPro" id="IPR036514">
    <property type="entry name" value="SGNH_hydro_sf"/>
</dbReference>
<dbReference type="GO" id="GO:0052689">
    <property type="term" value="F:carboxylic ester hydrolase activity"/>
    <property type="evidence" value="ECO:0007669"/>
    <property type="project" value="InterPro"/>
</dbReference>
<dbReference type="PANTHER" id="PTHR37834:SF2">
    <property type="entry name" value="ESTERASE, SGNH HYDROLASE-TYPE"/>
    <property type="match status" value="1"/>
</dbReference>
<feature type="signal peptide" evidence="1">
    <location>
        <begin position="1"/>
        <end position="23"/>
    </location>
</feature>
<evidence type="ECO:0000259" key="3">
    <source>
        <dbReference type="Pfam" id="PF17996"/>
    </source>
</evidence>
<dbReference type="CDD" id="cd01831">
    <property type="entry name" value="Endoglucanase_E_like"/>
    <property type="match status" value="1"/>
</dbReference>
<evidence type="ECO:0000256" key="1">
    <source>
        <dbReference type="SAM" id="SignalP"/>
    </source>
</evidence>
<dbReference type="Pfam" id="PF13472">
    <property type="entry name" value="Lipase_GDSL_2"/>
    <property type="match status" value="1"/>
</dbReference>
<dbReference type="EMBL" id="CP022098">
    <property type="protein sequence ID" value="ATB34706.1"/>
    <property type="molecule type" value="Genomic_DNA"/>
</dbReference>
<name>A0A250IUV3_9BACT</name>
<dbReference type="InterPro" id="IPR052762">
    <property type="entry name" value="PCW_deacetylase/CE"/>
</dbReference>
<dbReference type="PROSITE" id="PS51257">
    <property type="entry name" value="PROKAR_LIPOPROTEIN"/>
    <property type="match status" value="1"/>
</dbReference>
<proteinExistence type="predicted"/>
<dbReference type="AlphaFoldDB" id="A0A250IUV3"/>
<accession>A0A250IUV3</accession>
<dbReference type="Gene3D" id="3.40.50.1110">
    <property type="entry name" value="SGNH hydrolase"/>
    <property type="match status" value="1"/>
</dbReference>
<protein>
    <submittedName>
        <fullName evidence="4">Acetylxylan esterase</fullName>
    </submittedName>
</protein>